<organism evidence="7 8">
    <name type="scientific">Streptomyces hiroshimensis</name>
    <dbReference type="NCBI Taxonomy" id="66424"/>
    <lineage>
        <taxon>Bacteria</taxon>
        <taxon>Bacillati</taxon>
        <taxon>Actinomycetota</taxon>
        <taxon>Actinomycetes</taxon>
        <taxon>Kitasatosporales</taxon>
        <taxon>Streptomycetaceae</taxon>
        <taxon>Streptomyces</taxon>
    </lineage>
</organism>
<evidence type="ECO:0000256" key="2">
    <source>
        <dbReference type="ARBA" id="ARBA00022747"/>
    </source>
</evidence>
<dbReference type="Gene3D" id="3.90.220.20">
    <property type="entry name" value="DNA methylase specificity domains"/>
    <property type="match status" value="2"/>
</dbReference>
<comment type="subunit">
    <text evidence="4">The methyltransferase is composed of M and S polypeptides.</text>
</comment>
<reference evidence="8" key="1">
    <citation type="journal article" date="2019" name="Int. J. Syst. Evol. Microbiol.">
        <title>The Global Catalogue of Microorganisms (GCM) 10K type strain sequencing project: providing services to taxonomists for standard genome sequencing and annotation.</title>
        <authorList>
            <consortium name="The Broad Institute Genomics Platform"/>
            <consortium name="The Broad Institute Genome Sequencing Center for Infectious Disease"/>
            <person name="Wu L."/>
            <person name="Ma J."/>
        </authorList>
    </citation>
    <scope>NUCLEOTIDE SEQUENCE [LARGE SCALE GENOMIC DNA]</scope>
    <source>
        <strain evidence="8">JCM 4586</strain>
    </source>
</reference>
<accession>A0ABQ2Z8R3</accession>
<comment type="similarity">
    <text evidence="1">Belongs to the type-I restriction system S methylase family.</text>
</comment>
<evidence type="ECO:0000313" key="7">
    <source>
        <dbReference type="EMBL" id="GGY08589.1"/>
    </source>
</evidence>
<name>A0ABQ2Z8R3_9ACTN</name>
<keyword evidence="2" id="KW-0680">Restriction system</keyword>
<evidence type="ECO:0000256" key="1">
    <source>
        <dbReference type="ARBA" id="ARBA00010923"/>
    </source>
</evidence>
<feature type="compositionally biased region" description="Polar residues" evidence="5">
    <location>
        <begin position="443"/>
        <end position="454"/>
    </location>
</feature>
<keyword evidence="8" id="KW-1185">Reference proteome</keyword>
<dbReference type="InterPro" id="IPR044946">
    <property type="entry name" value="Restrct_endonuc_typeI_TRD_sf"/>
</dbReference>
<dbReference type="PANTHER" id="PTHR43140">
    <property type="entry name" value="TYPE-1 RESTRICTION ENZYME ECOKI SPECIFICITY PROTEIN"/>
    <property type="match status" value="1"/>
</dbReference>
<feature type="domain" description="Type I restriction modification DNA specificity" evidence="6">
    <location>
        <begin position="7"/>
        <end position="177"/>
    </location>
</feature>
<evidence type="ECO:0000313" key="8">
    <source>
        <dbReference type="Proteomes" id="UP000659223"/>
    </source>
</evidence>
<keyword evidence="3" id="KW-0238">DNA-binding</keyword>
<dbReference type="Proteomes" id="UP000659223">
    <property type="component" value="Unassembled WGS sequence"/>
</dbReference>
<proteinExistence type="inferred from homology"/>
<dbReference type="InterPro" id="IPR051212">
    <property type="entry name" value="Type-I_RE_S_subunit"/>
</dbReference>
<feature type="region of interest" description="Disordered" evidence="5">
    <location>
        <begin position="431"/>
        <end position="476"/>
    </location>
</feature>
<dbReference type="Pfam" id="PF01420">
    <property type="entry name" value="Methylase_S"/>
    <property type="match status" value="2"/>
</dbReference>
<protein>
    <recommendedName>
        <fullName evidence="6">Type I restriction modification DNA specificity domain-containing protein</fullName>
    </recommendedName>
</protein>
<dbReference type="EMBL" id="BMUT01000020">
    <property type="protein sequence ID" value="GGY08589.1"/>
    <property type="molecule type" value="Genomic_DNA"/>
</dbReference>
<evidence type="ECO:0000259" key="6">
    <source>
        <dbReference type="Pfam" id="PF01420"/>
    </source>
</evidence>
<gene>
    <name evidence="7" type="ORF">GCM10010324_64340</name>
</gene>
<evidence type="ECO:0000256" key="5">
    <source>
        <dbReference type="SAM" id="MobiDB-lite"/>
    </source>
</evidence>
<feature type="domain" description="Type I restriction modification DNA specificity" evidence="6">
    <location>
        <begin position="252"/>
        <end position="376"/>
    </location>
</feature>
<dbReference type="SUPFAM" id="SSF116734">
    <property type="entry name" value="DNA methylase specificity domain"/>
    <property type="match status" value="2"/>
</dbReference>
<dbReference type="RefSeq" id="WP_190025293.1">
    <property type="nucleotide sequence ID" value="NZ_BMUT01000020.1"/>
</dbReference>
<evidence type="ECO:0000256" key="3">
    <source>
        <dbReference type="ARBA" id="ARBA00023125"/>
    </source>
</evidence>
<sequence>MRGTELPAGWAWVTLDQVADVSGGIQKQQKRKPVDNAYPFLRVANVGRGSLDLSDVHRIELFEGELERFRLQRGDLLVVEGNGSPEQIGRAAAWLGGIPDAVHQNHLIRVRPGGALLWRYLELVWNSPLVADQLLSVAQSSSGLYTLSTSKLKRVELPVPPLEEQQRIAEALEVLISHLDSAVSTLESSRRRLEGLRKTVFLDLVPEEPPADWCRATVGEAGTVELGRARHPDWHNGPEMRPYLRVANVFEDRIDASDVMEMDFTGLFERYKLHAGDVLLNEGQSPHLVGRPALYRGHPENVAFTNSLLRFKANPDVLPEWALMVFRRHLHARRFMREVRITTNIAHLSAKRLKAIEFPIPPLEVQKERVARCDELLSGLAAIDRVIDRNFKRAKALRKSLLRRAFSGGLVDQNPTDEPASTLLSRIQAERVVPSKPKRTRRGSTTLRETTAAKSTAPAPDHSPAPALSVQQELPL</sequence>
<dbReference type="PANTHER" id="PTHR43140:SF1">
    <property type="entry name" value="TYPE I RESTRICTION ENZYME ECOKI SPECIFICITY SUBUNIT"/>
    <property type="match status" value="1"/>
</dbReference>
<evidence type="ECO:0000256" key="4">
    <source>
        <dbReference type="ARBA" id="ARBA00038652"/>
    </source>
</evidence>
<dbReference type="InterPro" id="IPR000055">
    <property type="entry name" value="Restrct_endonuc_typeI_TRD"/>
</dbReference>
<comment type="caution">
    <text evidence="7">The sequence shown here is derived from an EMBL/GenBank/DDBJ whole genome shotgun (WGS) entry which is preliminary data.</text>
</comment>
<dbReference type="CDD" id="cd17253">
    <property type="entry name" value="RMtype1_S_Eco933I-TRD2-CR2_like"/>
    <property type="match status" value="2"/>
</dbReference>